<dbReference type="InterPro" id="IPR049552">
    <property type="entry name" value="PKS_DH_N"/>
</dbReference>
<feature type="active site" description="Proton acceptor; for dehydratase activity" evidence="8">
    <location>
        <position position="196"/>
    </location>
</feature>
<keyword evidence="2" id="KW-0596">Phosphopantetheine</keyword>
<feature type="region of interest" description="Disordered" evidence="9">
    <location>
        <begin position="2764"/>
        <end position="2806"/>
    </location>
</feature>
<dbReference type="InterPro" id="IPR016036">
    <property type="entry name" value="Malonyl_transacylase_ACP-bd"/>
</dbReference>
<comment type="caution">
    <text evidence="13">The sequence shown here is derived from an EMBL/GenBank/DDBJ whole genome shotgun (WGS) entry which is preliminary data.</text>
</comment>
<feature type="domain" description="PKS/mFAS DH" evidence="12">
    <location>
        <begin position="1868"/>
        <end position="2146"/>
    </location>
</feature>
<accession>A0ABX1AK98</accession>
<dbReference type="Pfam" id="PF00109">
    <property type="entry name" value="ketoacyl-synt"/>
    <property type="match status" value="1"/>
</dbReference>
<dbReference type="PROSITE" id="PS50075">
    <property type="entry name" value="CARRIER"/>
    <property type="match status" value="2"/>
</dbReference>
<dbReference type="Gene3D" id="1.10.1200.10">
    <property type="entry name" value="ACP-like"/>
    <property type="match status" value="2"/>
</dbReference>
<evidence type="ECO:0000259" key="11">
    <source>
        <dbReference type="PROSITE" id="PS52004"/>
    </source>
</evidence>
<dbReference type="InterPro" id="IPR016035">
    <property type="entry name" value="Acyl_Trfase/lysoPLipase"/>
</dbReference>
<feature type="active site" description="Proton donor; for dehydratase activity" evidence="8">
    <location>
        <position position="362"/>
    </location>
</feature>
<dbReference type="Gene3D" id="3.10.129.110">
    <property type="entry name" value="Polyketide synthase dehydratase"/>
    <property type="match status" value="2"/>
</dbReference>
<keyword evidence="4" id="KW-0808">Transferase</keyword>
<keyword evidence="14" id="KW-1185">Reference proteome</keyword>
<evidence type="ECO:0000313" key="13">
    <source>
        <dbReference type="EMBL" id="NJP67539.1"/>
    </source>
</evidence>
<dbReference type="PROSITE" id="PS00012">
    <property type="entry name" value="PHOSPHOPANTETHEINE"/>
    <property type="match status" value="2"/>
</dbReference>
<proteinExistence type="predicted"/>
<dbReference type="Pfam" id="PF08659">
    <property type="entry name" value="KR"/>
    <property type="match status" value="2"/>
</dbReference>
<dbReference type="InterPro" id="IPR057326">
    <property type="entry name" value="KR_dom"/>
</dbReference>
<dbReference type="Gene3D" id="3.30.70.3290">
    <property type="match status" value="2"/>
</dbReference>
<dbReference type="SUPFAM" id="SSF52151">
    <property type="entry name" value="FabD/lysophospholipase-like"/>
    <property type="match status" value="2"/>
</dbReference>
<dbReference type="InterPro" id="IPR013968">
    <property type="entry name" value="PKS_KR"/>
</dbReference>
<dbReference type="SUPFAM" id="SSF55048">
    <property type="entry name" value="Probable ACP-binding domain of malonyl-CoA ACP transacylase"/>
    <property type="match status" value="1"/>
</dbReference>
<dbReference type="InterPro" id="IPR018201">
    <property type="entry name" value="Ketoacyl_synth_AS"/>
</dbReference>
<keyword evidence="7" id="KW-0012">Acyltransferase</keyword>
<dbReference type="Pfam" id="PF02801">
    <property type="entry name" value="Ketoacyl-synt_C"/>
    <property type="match status" value="1"/>
</dbReference>
<dbReference type="PROSITE" id="PS52019">
    <property type="entry name" value="PKS_MFAS_DH"/>
    <property type="match status" value="2"/>
</dbReference>
<evidence type="ECO:0000313" key="14">
    <source>
        <dbReference type="Proteomes" id="UP000746503"/>
    </source>
</evidence>
<keyword evidence="5" id="KW-0045">Antibiotic biosynthesis</keyword>
<feature type="domain" description="Carrier" evidence="10">
    <location>
        <begin position="892"/>
        <end position="967"/>
    </location>
</feature>
<feature type="domain" description="Ketosynthase family 3 (KS3)" evidence="11">
    <location>
        <begin position="985"/>
        <end position="1399"/>
    </location>
</feature>
<feature type="region of interest" description="C-terminal hotdog fold" evidence="8">
    <location>
        <begin position="301"/>
        <end position="442"/>
    </location>
</feature>
<dbReference type="SUPFAM" id="SSF51735">
    <property type="entry name" value="NAD(P)-binding Rossmann-fold domains"/>
    <property type="match status" value="4"/>
</dbReference>
<keyword evidence="6" id="KW-0511">Multifunctional enzyme</keyword>
<dbReference type="InterPro" id="IPR049900">
    <property type="entry name" value="PKS_mFAS_DH"/>
</dbReference>
<dbReference type="SMART" id="SM00827">
    <property type="entry name" value="PKS_AT"/>
    <property type="match status" value="1"/>
</dbReference>
<feature type="domain" description="Carrier" evidence="10">
    <location>
        <begin position="2641"/>
        <end position="2716"/>
    </location>
</feature>
<dbReference type="InterPro" id="IPR001227">
    <property type="entry name" value="Ac_transferase_dom_sf"/>
</dbReference>
<dbReference type="PANTHER" id="PTHR43775">
    <property type="entry name" value="FATTY ACID SYNTHASE"/>
    <property type="match status" value="1"/>
</dbReference>
<dbReference type="CDD" id="cd00833">
    <property type="entry name" value="PKS"/>
    <property type="match status" value="1"/>
</dbReference>
<evidence type="ECO:0000259" key="10">
    <source>
        <dbReference type="PROSITE" id="PS50075"/>
    </source>
</evidence>
<sequence>MEPMLAEFRRVLEGVEHRPARLPLISTLTGESESVFGAEYWVRQVRESVRFADAVAAGQVQGVTRFLEIGPDTTLTALAQQSAGPDTLAIPTGHRETDELRAVLHAVGQAFVSGIDVDWSALFEGFGARQTPLPTYAFQRERYWLEGGVASAGVAGLGLEAADHPFLGAQTVLADSGGVVLTGRLSLRAQPWLADHVVHGELTLPGTAFVELAVRAGDHAGCGRIGELVLHAPLQLPENGSVRLQTLVGPADTSGGRSLSVYARPDDADVEWTLHATGLLTPTPARRDPDDALRAWPPRDAQPVSLAQLPAQLAAGGLEYGPAFQGLAAVWRLGEDVLAEVRLPEKVAADAHRYGLHPAALDAATQALTTARNADEGSDTPAALPFVWSGVSLFATGARTLRVRFSPDGADGYSALIADADGEPVASVERVVFRPVAELAAAPASALPLYRMGWAPMAPAGGSRVTPNGAALPPVVDVGGLVGVLGRWLGDEGAVGSVLVVVTSGAVGDPVGGAVWGLVRSAAAEHPGRFVLLDRDGGADPGTVEGLGRLLGAVGEVLAAGEVEARLVGGVLSVPSVSVLPAVVSAGGVGEGAVAGGGVGGGSGLSGTWLVTGASGVLGGLVARHLVVAHGVGRVVLVSRGAEGSSVVAGLVEELAGLGAVGVPVSCDVADRGGVERLVEWVSGEGGLVGVVHAAGVLDDGVVTELSGERVDGVLLPKVVGAWNLHECTRGLGLGAFVLFSSVSGSLGAAGQGSYAAANASLDALAVLRRGEGLPGVSVVWGPWDVGVGGGMAGGLGVVDRARIGRSGVLPLSGVEGLALFDAALRVRDEAVVLGVKVDREAVRVWHGGLPAAFRGLATRVSRRSVHDVEGAGVVGGWVGRLAGLDEVGRRSVVLDVVREQVARVLGHGSGAAIEPGRGFHELGFDSLSAIELRNGLSAETGQRLSATLAFDYPSAHALTDHLLESLTGTPQHRPAPRAVTGPLDEPIAIVGMACRFPGGVTSPEGLWELLAEGGDAITAFPDDRGWDLEALYDATGERPGTSYVREGGFLHDAGQFDPGFFGVPPKEAATIDPQHRLLLETSWEALERAGINPHTLRGTQAGVFAGVQYHDYVGNNSTGAIATGRIAYTLGLEGPAVSVDTACSSSLVAMHLAATSLRSGESSLALAGGVTVMATPETFVEFSRQRGLAADGRCKPFSGSADGTAWAEGAGVLVLERLSDARRNGHRVLAVIRGSAVNQDGTSNGLTAPSGPAQQRVIRAALAQAGLATTDVDAVEAHGTGTTLGDPVEAQALLATYGKGRDAARPLWLGSVKSNIGHTQAAAGAAGVIKMVMAMSKGELPESLHVSEPSEHIDWSTGQLALLTESRDWPEPDGDRPRRAGVSSFGVSGTNAHLIIEQGEPVAAEAGDTGTATGERRGAERGTAVPWFISARTREALSVQAERLLELIDDDPDLDFADVAYSTVVSRSSFEHRAVVTGRTRAELLTGLLAVADGESAGGVVTGVARGEGAAGFLFAGQGSQRVGMGEGLGGAFPVFAAAFDEVCGELDRHLGGSVGEVVAGGGERLNETVWAQSSLFAFEVALFRLVESWGLTPGVLVGHSIGELAAAHVAGVWSLADACAVVAARGRLMQALPQGGAMLAVAAAEADVAAVLSGIEGAGVAAVNGPASVVVSGTVEAVAAVESVCEDKAWRKSRLRVSHAFHSSLMEPMLAEFRRVLEGVEHKPAKLPLISTLTGESESVFGSEYWVRQVRESVRFADAVTAAQVQGVTRFLEIGPDTTLTGLVAGSVEGTVVAASHREHDETTALMAAMAALHVDGWSPDWTQLLAPRTPTHVDLPTYPFQRHAYWLAPDRGGDATALGLSVVDHPLVAGSVTDPETGALTLTGRISRRNVRWLADHIVHDQVLMPGTGLVELALVAGAEAELPVLEELTIEAPLTVPEHGDLALRVVVGPARPDGSHADRRPVTVHTRDSGEDDSAHAWTRHATGVLATARAGTTPDGPADAPWPPPGAVALPLGDAYTALAGRGYHYGPAFQGLRAVWQDGDVLHAEVALADRDEAGRYGIHPALLDTALHATLLDEGGETLLPFSWNGVTLSVTGAAAVRVRIAPAGPGAITLALSDATGRPVLTVDSLAVRPVTPEQLGAGARAHALHRLEWQPLPGAPASPALDPTVTSAGPDFRWVLAGPGPEPLRARAETCHPDLASFIGSLTADTPAPGTVLLVPQAAPGDLPRAAHTVAERMLTDVKGWLAEGRLAHTRLVVLTTRATGAGSPIDPASAPLWGLLRAAQAEHPERFVLVDTDGTDASARALPEALATAEPELALREGVPYVPRLTRAEPVPASGDETGRFPGTVLITGGTGGLGRALARHLVTVHGARRLLLVSRRGADAPGATGLRDELGALGAEITLAACDAADPEALVELLAGIPQDAPLSAVIHAAGTADGGSVNGLTPERMAEVLRPKVDAAWHLHELTKHRALTAFVLFSSAAGTALAAGQPAYAAGNLFLDALAAHRHEAGLPATSLAWGLWDERTGLGGELGEADVARLRRQGTPPIPVDEALALFDAGLRSPEPALVPLRLDRSALRARAAAGGLPPVLRAFAPAAPRRPSTADTTTAGEEAAGQLAERLAGLGPEDQEKLLTELVGRHVAAVLGHGSAASVDPGRAFQEMGFDSLTAVELRNALGAATGLQLPATLVFDHPTPAALAQHLRSQLDPVRGATAAALAGLAHLESALASATTPEAEHHAEITARLEALLGSWRRSAGDPAAPDGEAQSFDTATDDELFAALDNLSAPERGEGHDQR</sequence>
<dbReference type="SMART" id="SM01294">
    <property type="entry name" value="PKS_PP_betabranch"/>
    <property type="match status" value="1"/>
</dbReference>
<dbReference type="EMBL" id="JAAVJB010000118">
    <property type="protein sequence ID" value="NJP67539.1"/>
    <property type="molecule type" value="Genomic_DNA"/>
</dbReference>
<feature type="active site" description="Proton acceptor; for dehydratase activity" evidence="8">
    <location>
        <position position="1900"/>
    </location>
</feature>
<evidence type="ECO:0000256" key="5">
    <source>
        <dbReference type="ARBA" id="ARBA00023194"/>
    </source>
</evidence>
<dbReference type="Pfam" id="PF14765">
    <property type="entry name" value="PS-DH"/>
    <property type="match status" value="2"/>
</dbReference>
<dbReference type="InterPro" id="IPR014030">
    <property type="entry name" value="Ketoacyl_synth_N"/>
</dbReference>
<dbReference type="Gene3D" id="3.40.366.10">
    <property type="entry name" value="Malonyl-Coenzyme A Acyl Carrier Protein, domain 2"/>
    <property type="match status" value="2"/>
</dbReference>
<feature type="domain" description="PKS/mFAS DH" evidence="12">
    <location>
        <begin position="164"/>
        <end position="442"/>
    </location>
</feature>
<dbReference type="InterPro" id="IPR014043">
    <property type="entry name" value="Acyl_transferase_dom"/>
</dbReference>
<dbReference type="InterPro" id="IPR055123">
    <property type="entry name" value="SpnB-like_Rossmann"/>
</dbReference>
<evidence type="ECO:0000256" key="1">
    <source>
        <dbReference type="ARBA" id="ARBA00004792"/>
    </source>
</evidence>
<feature type="active site" description="Proton donor; for dehydratase activity" evidence="8">
    <location>
        <position position="2072"/>
    </location>
</feature>
<evidence type="ECO:0000259" key="12">
    <source>
        <dbReference type="PROSITE" id="PS52019"/>
    </source>
</evidence>
<gene>
    <name evidence="13" type="ORF">HCJ92_14810</name>
</gene>
<dbReference type="InterPro" id="IPR020806">
    <property type="entry name" value="PKS_PP-bd"/>
</dbReference>
<dbReference type="SMART" id="SM00825">
    <property type="entry name" value="PKS_KS"/>
    <property type="match status" value="1"/>
</dbReference>
<evidence type="ECO:0000256" key="8">
    <source>
        <dbReference type="PROSITE-ProRule" id="PRU01363"/>
    </source>
</evidence>
<dbReference type="InterPro" id="IPR036291">
    <property type="entry name" value="NAD(P)-bd_dom_sf"/>
</dbReference>
<keyword evidence="3" id="KW-0597">Phosphoprotein</keyword>
<dbReference type="SMART" id="SM00823">
    <property type="entry name" value="PKS_PP"/>
    <property type="match status" value="2"/>
</dbReference>
<dbReference type="Pfam" id="PF00698">
    <property type="entry name" value="Acyl_transf_1"/>
    <property type="match status" value="1"/>
</dbReference>
<dbReference type="InterPro" id="IPR016039">
    <property type="entry name" value="Thiolase-like"/>
</dbReference>
<dbReference type="InterPro" id="IPR006162">
    <property type="entry name" value="Ppantetheine_attach_site"/>
</dbReference>
<dbReference type="InterPro" id="IPR014031">
    <property type="entry name" value="Ketoacyl_synth_C"/>
</dbReference>
<name>A0ABX1AK98_9ACTN</name>
<dbReference type="Pfam" id="PF22621">
    <property type="entry name" value="CurL-like_PKS_C"/>
    <property type="match status" value="1"/>
</dbReference>
<dbReference type="InterPro" id="IPR020841">
    <property type="entry name" value="PKS_Beta-ketoAc_synthase_dom"/>
</dbReference>
<protein>
    <submittedName>
        <fullName evidence="13">SDR family NAD(P)-dependent oxidoreductase</fullName>
    </submittedName>
</protein>
<dbReference type="InterPro" id="IPR036736">
    <property type="entry name" value="ACP-like_sf"/>
</dbReference>
<dbReference type="Pfam" id="PF00550">
    <property type="entry name" value="PP-binding"/>
    <property type="match status" value="2"/>
</dbReference>
<dbReference type="InterPro" id="IPR009081">
    <property type="entry name" value="PP-bd_ACP"/>
</dbReference>
<dbReference type="CDD" id="cd08956">
    <property type="entry name" value="KR_3_FAS_SDR_x"/>
    <property type="match status" value="2"/>
</dbReference>
<dbReference type="InterPro" id="IPR020807">
    <property type="entry name" value="PKS_DH"/>
</dbReference>
<evidence type="ECO:0000256" key="9">
    <source>
        <dbReference type="SAM" id="MobiDB-lite"/>
    </source>
</evidence>
<dbReference type="Proteomes" id="UP000746503">
    <property type="component" value="Unassembled WGS sequence"/>
</dbReference>
<organism evidence="13 14">
    <name type="scientific">Streptomyces spiramenti</name>
    <dbReference type="NCBI Taxonomy" id="2720606"/>
    <lineage>
        <taxon>Bacteria</taxon>
        <taxon>Bacillati</taxon>
        <taxon>Actinomycetota</taxon>
        <taxon>Actinomycetes</taxon>
        <taxon>Kitasatosporales</taxon>
        <taxon>Streptomycetaceae</taxon>
        <taxon>Streptomyces</taxon>
    </lineage>
</organism>
<feature type="region of interest" description="C-terminal hotdog fold" evidence="8">
    <location>
        <begin position="2013"/>
        <end position="2146"/>
    </location>
</feature>
<reference evidence="13 14" key="1">
    <citation type="submission" date="2020-03" db="EMBL/GenBank/DDBJ databases">
        <title>Draft genome of Streptomyces sp. ventii, isolated from the Axial Seamount in the Pacific Ocean, and resequencing of the two type strains Streptomyces lonarensis strain NCL 716 and Streptomyces bohaiensis strain 11A07.</title>
        <authorList>
            <person name="Loughran R.M."/>
            <person name="Pfannmuller K.M."/>
            <person name="Wasson B.J."/>
            <person name="Deadmond M.C."/>
            <person name="Paddock B.E."/>
            <person name="Koyack M.J."/>
            <person name="Gallegos D.A."/>
            <person name="Mitchell E.A."/>
            <person name="Ushijima B."/>
            <person name="Saw J.H."/>
            <person name="Mcphail K.L."/>
            <person name="Videau P."/>
        </authorList>
    </citation>
    <scope>NUCLEOTIDE SEQUENCE [LARGE SCALE GENOMIC DNA]</scope>
    <source>
        <strain evidence="14">5675061</strain>
    </source>
</reference>
<evidence type="ECO:0000256" key="6">
    <source>
        <dbReference type="ARBA" id="ARBA00023268"/>
    </source>
</evidence>
<feature type="region of interest" description="N-terminal hotdog fold" evidence="8">
    <location>
        <begin position="1868"/>
        <end position="1998"/>
    </location>
</feature>
<comment type="pathway">
    <text evidence="1">Antibiotic biosynthesis.</text>
</comment>
<dbReference type="PROSITE" id="PS52004">
    <property type="entry name" value="KS3_2"/>
    <property type="match status" value="1"/>
</dbReference>
<dbReference type="PROSITE" id="PS00606">
    <property type="entry name" value="KS3_1"/>
    <property type="match status" value="1"/>
</dbReference>
<dbReference type="SUPFAM" id="SSF53901">
    <property type="entry name" value="Thiolase-like"/>
    <property type="match status" value="1"/>
</dbReference>
<dbReference type="Gene3D" id="3.40.50.720">
    <property type="entry name" value="NAD(P)-binding Rossmann-like Domain"/>
    <property type="match status" value="2"/>
</dbReference>
<dbReference type="Gene3D" id="3.40.47.10">
    <property type="match status" value="1"/>
</dbReference>
<dbReference type="SUPFAM" id="SSF47336">
    <property type="entry name" value="ACP-like"/>
    <property type="match status" value="2"/>
</dbReference>
<dbReference type="InterPro" id="IPR050091">
    <property type="entry name" value="PKS_NRPS_Biosynth_Enz"/>
</dbReference>
<evidence type="ECO:0000256" key="7">
    <source>
        <dbReference type="ARBA" id="ARBA00023315"/>
    </source>
</evidence>
<dbReference type="SMART" id="SM00826">
    <property type="entry name" value="PKS_DH"/>
    <property type="match status" value="2"/>
</dbReference>
<dbReference type="SMART" id="SM00822">
    <property type="entry name" value="PKS_KR"/>
    <property type="match status" value="2"/>
</dbReference>
<dbReference type="InterPro" id="IPR042104">
    <property type="entry name" value="PKS_dehydratase_sf"/>
</dbReference>
<evidence type="ECO:0000256" key="4">
    <source>
        <dbReference type="ARBA" id="ARBA00022679"/>
    </source>
</evidence>
<dbReference type="Pfam" id="PF21089">
    <property type="entry name" value="PKS_DH_N"/>
    <property type="match status" value="2"/>
</dbReference>
<dbReference type="Pfam" id="PF22953">
    <property type="entry name" value="SpnB_Rossmann"/>
    <property type="match status" value="1"/>
</dbReference>
<dbReference type="InterPro" id="IPR049551">
    <property type="entry name" value="PKS_DH_C"/>
</dbReference>
<evidence type="ECO:0000256" key="3">
    <source>
        <dbReference type="ARBA" id="ARBA00022553"/>
    </source>
</evidence>
<dbReference type="PANTHER" id="PTHR43775:SF51">
    <property type="entry name" value="INACTIVE PHENOLPHTHIOCEROL SYNTHESIS POLYKETIDE SYNTHASE TYPE I PKS1-RELATED"/>
    <property type="match status" value="1"/>
</dbReference>
<evidence type="ECO:0000256" key="2">
    <source>
        <dbReference type="ARBA" id="ARBA00022450"/>
    </source>
</evidence>
<feature type="compositionally biased region" description="Basic and acidic residues" evidence="9">
    <location>
        <begin position="1958"/>
        <end position="1980"/>
    </location>
</feature>
<feature type="region of interest" description="Disordered" evidence="9">
    <location>
        <begin position="1957"/>
        <end position="1980"/>
    </location>
</feature>
<feature type="region of interest" description="N-terminal hotdog fold" evidence="8">
    <location>
        <begin position="164"/>
        <end position="287"/>
    </location>
</feature>